<accession>A0A9N9KRL2</accession>
<dbReference type="Gene3D" id="2.70.50.70">
    <property type="match status" value="1"/>
</dbReference>
<dbReference type="EC" id="1.14.99.56" evidence="16"/>
<evidence type="ECO:0000313" key="21">
    <source>
        <dbReference type="Proteomes" id="UP000696280"/>
    </source>
</evidence>
<dbReference type="InterPro" id="IPR049892">
    <property type="entry name" value="AA9"/>
</dbReference>
<evidence type="ECO:0000256" key="6">
    <source>
        <dbReference type="ARBA" id="ARBA00023001"/>
    </source>
</evidence>
<dbReference type="EMBL" id="CAJVRL010000045">
    <property type="protein sequence ID" value="CAG8952224.1"/>
    <property type="molecule type" value="Genomic_DNA"/>
</dbReference>
<dbReference type="AlphaFoldDB" id="A0A9N9KRL2"/>
<keyword evidence="6" id="KW-0136">Cellulose degradation</keyword>
<comment type="subcellular location">
    <subcellularLocation>
        <location evidence="2">Secreted</location>
    </subcellularLocation>
</comment>
<evidence type="ECO:0000256" key="3">
    <source>
        <dbReference type="ARBA" id="ARBA00022525"/>
    </source>
</evidence>
<organism evidence="20 21">
    <name type="scientific">Hymenoscyphus fraxineus</name>
    <dbReference type="NCBI Taxonomy" id="746836"/>
    <lineage>
        <taxon>Eukaryota</taxon>
        <taxon>Fungi</taxon>
        <taxon>Dikarya</taxon>
        <taxon>Ascomycota</taxon>
        <taxon>Pezizomycotina</taxon>
        <taxon>Leotiomycetes</taxon>
        <taxon>Helotiales</taxon>
        <taxon>Helotiaceae</taxon>
        <taxon>Hymenoscyphus</taxon>
    </lineage>
</organism>
<dbReference type="CDD" id="cd21175">
    <property type="entry name" value="LPMO_AA9"/>
    <property type="match status" value="1"/>
</dbReference>
<keyword evidence="13" id="KW-0624">Polysaccharide degradation</keyword>
<keyword evidence="8" id="KW-0186">Copper</keyword>
<keyword evidence="12" id="KW-0119">Carbohydrate metabolism</keyword>
<keyword evidence="5 18" id="KW-0732">Signal</keyword>
<keyword evidence="10" id="KW-1015">Disulfide bond</keyword>
<name>A0A9N9KRL2_9HELO</name>
<evidence type="ECO:0000256" key="16">
    <source>
        <dbReference type="ARBA" id="ARBA00047174"/>
    </source>
</evidence>
<keyword evidence="7" id="KW-0560">Oxidoreductase</keyword>
<evidence type="ECO:0000256" key="15">
    <source>
        <dbReference type="ARBA" id="ARBA00045077"/>
    </source>
</evidence>
<comment type="caution">
    <text evidence="20">The sequence shown here is derived from an EMBL/GenBank/DDBJ whole genome shotgun (WGS) entry which is preliminary data.</text>
</comment>
<dbReference type="GO" id="GO:0005576">
    <property type="term" value="C:extracellular region"/>
    <property type="evidence" value="ECO:0007669"/>
    <property type="project" value="UniProtKB-SubCell"/>
</dbReference>
<evidence type="ECO:0000256" key="13">
    <source>
        <dbReference type="ARBA" id="ARBA00023326"/>
    </source>
</evidence>
<evidence type="ECO:0000256" key="1">
    <source>
        <dbReference type="ARBA" id="ARBA00001973"/>
    </source>
</evidence>
<sequence>MSFSTMKISAILALAASVAQVSAHGFVKSITIDGQEFPGFDVGQDPFKPVMPDKIAWTNTAGDIGFINGSDYAEPNIICHRDSKNAKLLAPIAAGGKITFQWTPWPDSHFGTITEHLADCKGDCTTVDKTSLEFFKISEAGLIDGTTKPQKWAATELIAQGNKWEITIPANVKPGQYVLRHEIIALFGAGNQLGAQHYPQCFNLDITGSGTELPAGTKATEFYKVDDPNILVDLNKSPVTYPVIPGGPLAFAAGGAAPGGGNKANGTSGVEAAKPPTTLATSARPKATPAPGTKSDDECPK</sequence>
<comment type="cofactor">
    <cofactor evidence="1">
        <name>Cu(2+)</name>
        <dbReference type="ChEBI" id="CHEBI:29036"/>
    </cofactor>
</comment>
<evidence type="ECO:0000256" key="2">
    <source>
        <dbReference type="ARBA" id="ARBA00004613"/>
    </source>
</evidence>
<feature type="region of interest" description="Disordered" evidence="17">
    <location>
        <begin position="257"/>
        <end position="301"/>
    </location>
</feature>
<evidence type="ECO:0000256" key="18">
    <source>
        <dbReference type="SAM" id="SignalP"/>
    </source>
</evidence>
<evidence type="ECO:0000259" key="19">
    <source>
        <dbReference type="Pfam" id="PF03443"/>
    </source>
</evidence>
<evidence type="ECO:0000256" key="11">
    <source>
        <dbReference type="ARBA" id="ARBA00023180"/>
    </source>
</evidence>
<dbReference type="Proteomes" id="UP000696280">
    <property type="component" value="Unassembled WGS sequence"/>
</dbReference>
<dbReference type="PANTHER" id="PTHR33353:SF10">
    <property type="entry name" value="ENDO-BETA-1,4-GLUCANASE D"/>
    <property type="match status" value="1"/>
</dbReference>
<reference evidence="20" key="1">
    <citation type="submission" date="2021-07" db="EMBL/GenBank/DDBJ databases">
        <authorList>
            <person name="Durling M."/>
        </authorList>
    </citation>
    <scope>NUCLEOTIDE SEQUENCE</scope>
</reference>
<feature type="signal peptide" evidence="18">
    <location>
        <begin position="1"/>
        <end position="23"/>
    </location>
</feature>
<proteinExistence type="inferred from homology"/>
<keyword evidence="21" id="KW-1185">Reference proteome</keyword>
<evidence type="ECO:0000256" key="10">
    <source>
        <dbReference type="ARBA" id="ARBA00023157"/>
    </source>
</evidence>
<evidence type="ECO:0000256" key="4">
    <source>
        <dbReference type="ARBA" id="ARBA00022723"/>
    </source>
</evidence>
<evidence type="ECO:0000256" key="12">
    <source>
        <dbReference type="ARBA" id="ARBA00023277"/>
    </source>
</evidence>
<feature type="chain" id="PRO_5040494968" description="lytic cellulose monooxygenase (C4-dehydrogenating)" evidence="18">
    <location>
        <begin position="24"/>
        <end position="301"/>
    </location>
</feature>
<comment type="similarity">
    <text evidence="14">Belongs to the polysaccharide monooxygenase AA9 family.</text>
</comment>
<keyword evidence="11" id="KW-0325">Glycoprotein</keyword>
<gene>
    <name evidence="20" type="ORF">HYFRA_00000964</name>
</gene>
<keyword evidence="9" id="KW-0503">Monooxygenase</keyword>
<feature type="domain" description="Auxiliary Activity family 9 catalytic" evidence="19">
    <location>
        <begin position="24"/>
        <end position="237"/>
    </location>
</feature>
<evidence type="ECO:0000256" key="5">
    <source>
        <dbReference type="ARBA" id="ARBA00022729"/>
    </source>
</evidence>
<comment type="catalytic activity">
    <reaction evidence="15">
        <text>[(1-&gt;4)-beta-D-glucosyl]n+m + reduced acceptor + O2 = 4-dehydro-beta-D-glucosyl-[(1-&gt;4)-beta-D-glucosyl]n-1 + [(1-&gt;4)-beta-D-glucosyl]m + acceptor + H2O.</text>
        <dbReference type="EC" id="1.14.99.56"/>
    </reaction>
</comment>
<dbReference type="GO" id="GO:0004497">
    <property type="term" value="F:monooxygenase activity"/>
    <property type="evidence" value="ECO:0007669"/>
    <property type="project" value="UniProtKB-KW"/>
</dbReference>
<dbReference type="PANTHER" id="PTHR33353">
    <property type="entry name" value="PUTATIVE (AFU_ORTHOLOGUE AFUA_1G12560)-RELATED"/>
    <property type="match status" value="1"/>
</dbReference>
<evidence type="ECO:0000313" key="20">
    <source>
        <dbReference type="EMBL" id="CAG8952224.1"/>
    </source>
</evidence>
<dbReference type="Pfam" id="PF03443">
    <property type="entry name" value="AA9"/>
    <property type="match status" value="1"/>
</dbReference>
<dbReference type="OrthoDB" id="4849160at2759"/>
<dbReference type="GO" id="GO:0046872">
    <property type="term" value="F:metal ion binding"/>
    <property type="evidence" value="ECO:0007669"/>
    <property type="project" value="UniProtKB-KW"/>
</dbReference>
<evidence type="ECO:0000256" key="14">
    <source>
        <dbReference type="ARBA" id="ARBA00044502"/>
    </source>
</evidence>
<dbReference type="InterPro" id="IPR005103">
    <property type="entry name" value="AA9_LPMO"/>
</dbReference>
<evidence type="ECO:0000256" key="9">
    <source>
        <dbReference type="ARBA" id="ARBA00023033"/>
    </source>
</evidence>
<evidence type="ECO:0000256" key="17">
    <source>
        <dbReference type="SAM" id="MobiDB-lite"/>
    </source>
</evidence>
<evidence type="ECO:0000256" key="8">
    <source>
        <dbReference type="ARBA" id="ARBA00023008"/>
    </source>
</evidence>
<evidence type="ECO:0000256" key="7">
    <source>
        <dbReference type="ARBA" id="ARBA00023002"/>
    </source>
</evidence>
<dbReference type="GO" id="GO:0030245">
    <property type="term" value="P:cellulose catabolic process"/>
    <property type="evidence" value="ECO:0007669"/>
    <property type="project" value="UniProtKB-KW"/>
</dbReference>
<keyword evidence="3" id="KW-0964">Secreted</keyword>
<keyword evidence="4" id="KW-0479">Metal-binding</keyword>
<protein>
    <recommendedName>
        <fullName evidence="16">lytic cellulose monooxygenase (C4-dehydrogenating)</fullName>
        <ecNumber evidence="16">1.14.99.56</ecNumber>
    </recommendedName>
</protein>